<dbReference type="GO" id="GO:0042834">
    <property type="term" value="F:peptidoglycan binding"/>
    <property type="evidence" value="ECO:0007669"/>
    <property type="project" value="InterPro"/>
</dbReference>
<dbReference type="SUPFAM" id="SSF110997">
    <property type="entry name" value="Sporulation related repeat"/>
    <property type="match status" value="1"/>
</dbReference>
<gene>
    <name evidence="2" type="ORF">A2149_04105</name>
</gene>
<dbReference type="AlphaFoldDB" id="A0A1F7RY66"/>
<sequence length="82" mass="9414">MKNSYYTVKVAIFTISKFADSQYESLKKKGYDVYIETVGGFGRKKSYTVGVGEFKSKVEAEKIAETIRTKERLKAEVIDIRF</sequence>
<dbReference type="PROSITE" id="PS51724">
    <property type="entry name" value="SPOR"/>
    <property type="match status" value="1"/>
</dbReference>
<evidence type="ECO:0000259" key="1">
    <source>
        <dbReference type="PROSITE" id="PS51724"/>
    </source>
</evidence>
<dbReference type="Proteomes" id="UP000178435">
    <property type="component" value="Unassembled WGS sequence"/>
</dbReference>
<accession>A0A1F7RY66</accession>
<organism evidence="2 3">
    <name type="scientific">Candidatus Schekmanbacteria bacterium RBG_16_38_11</name>
    <dbReference type="NCBI Taxonomy" id="1817880"/>
    <lineage>
        <taxon>Bacteria</taxon>
        <taxon>Candidatus Schekmaniibacteriota</taxon>
    </lineage>
</organism>
<evidence type="ECO:0000313" key="2">
    <source>
        <dbReference type="EMBL" id="OGL46370.1"/>
    </source>
</evidence>
<reference evidence="2 3" key="1">
    <citation type="journal article" date="2016" name="Nat. Commun.">
        <title>Thousands of microbial genomes shed light on interconnected biogeochemical processes in an aquifer system.</title>
        <authorList>
            <person name="Anantharaman K."/>
            <person name="Brown C.T."/>
            <person name="Hug L.A."/>
            <person name="Sharon I."/>
            <person name="Castelle C.J."/>
            <person name="Probst A.J."/>
            <person name="Thomas B.C."/>
            <person name="Singh A."/>
            <person name="Wilkins M.J."/>
            <person name="Karaoz U."/>
            <person name="Brodie E.L."/>
            <person name="Williams K.H."/>
            <person name="Hubbard S.S."/>
            <person name="Banfield J.F."/>
        </authorList>
    </citation>
    <scope>NUCLEOTIDE SEQUENCE [LARGE SCALE GENOMIC DNA]</scope>
</reference>
<name>A0A1F7RY66_9BACT</name>
<dbReference type="EMBL" id="MGDF01000050">
    <property type="protein sequence ID" value="OGL46370.1"/>
    <property type="molecule type" value="Genomic_DNA"/>
</dbReference>
<proteinExistence type="predicted"/>
<dbReference type="Gene3D" id="3.30.70.1070">
    <property type="entry name" value="Sporulation related repeat"/>
    <property type="match status" value="1"/>
</dbReference>
<dbReference type="InterPro" id="IPR036680">
    <property type="entry name" value="SPOR-like_sf"/>
</dbReference>
<comment type="caution">
    <text evidence="2">The sequence shown here is derived from an EMBL/GenBank/DDBJ whole genome shotgun (WGS) entry which is preliminary data.</text>
</comment>
<evidence type="ECO:0000313" key="3">
    <source>
        <dbReference type="Proteomes" id="UP000178435"/>
    </source>
</evidence>
<dbReference type="Pfam" id="PF05036">
    <property type="entry name" value="SPOR"/>
    <property type="match status" value="1"/>
</dbReference>
<dbReference type="InterPro" id="IPR007730">
    <property type="entry name" value="SPOR-like_dom"/>
</dbReference>
<feature type="domain" description="SPOR" evidence="1">
    <location>
        <begin position="1"/>
        <end position="80"/>
    </location>
</feature>
<protein>
    <recommendedName>
        <fullName evidence="1">SPOR domain-containing protein</fullName>
    </recommendedName>
</protein>